<evidence type="ECO:0000256" key="1">
    <source>
        <dbReference type="SAM" id="Phobius"/>
    </source>
</evidence>
<protein>
    <recommendedName>
        <fullName evidence="4">Integral membrane protein</fullName>
    </recommendedName>
</protein>
<keyword evidence="3" id="KW-1185">Reference proteome</keyword>
<evidence type="ECO:0000313" key="2">
    <source>
        <dbReference type="EMBL" id="TFD76902.1"/>
    </source>
</evidence>
<comment type="caution">
    <text evidence="2">The sequence shown here is derived from an EMBL/GenBank/DDBJ whole genome shotgun (WGS) entry which is preliminary data.</text>
</comment>
<feature type="transmembrane region" description="Helical" evidence="1">
    <location>
        <begin position="72"/>
        <end position="91"/>
    </location>
</feature>
<keyword evidence="1" id="KW-0812">Transmembrane</keyword>
<proteinExistence type="predicted"/>
<dbReference type="OrthoDB" id="3830423at2"/>
<dbReference type="RefSeq" id="WP_134523751.1">
    <property type="nucleotide sequence ID" value="NZ_SOHH01000066.1"/>
</dbReference>
<accession>A0A4R9B8V4</accession>
<evidence type="ECO:0000313" key="3">
    <source>
        <dbReference type="Proteomes" id="UP000298313"/>
    </source>
</evidence>
<dbReference type="AlphaFoldDB" id="A0A4R9B8V4"/>
<keyword evidence="1" id="KW-1133">Transmembrane helix</keyword>
<feature type="transmembrane region" description="Helical" evidence="1">
    <location>
        <begin position="6"/>
        <end position="28"/>
    </location>
</feature>
<reference evidence="2 3" key="1">
    <citation type="submission" date="2019-03" db="EMBL/GenBank/DDBJ databases">
        <title>Genomics of glacier-inhabiting Cryobacterium strains.</title>
        <authorList>
            <person name="Liu Q."/>
            <person name="Xin Y.-H."/>
        </authorList>
    </citation>
    <scope>NUCLEOTIDE SEQUENCE [LARGE SCALE GENOMIC DNA]</scope>
    <source>
        <strain evidence="2 3">Hh4</strain>
    </source>
</reference>
<feature type="transmembrane region" description="Helical" evidence="1">
    <location>
        <begin position="107"/>
        <end position="126"/>
    </location>
</feature>
<sequence length="127" mass="13690">MNMFEILRLIALVAHFLGLATVIGPFLAQLRRREGFHLGLMHAGAITQLVSGGVLIAARLAQHLAVIEFKMVAKILIAAIVLVALIIAMVIQRRRRTSGVTDADARPWFLAAGSLAVVNVIVATAWT</sequence>
<organism evidence="2 3">
    <name type="scientific">Cryobacterium fucosi</name>
    <dbReference type="NCBI Taxonomy" id="1259157"/>
    <lineage>
        <taxon>Bacteria</taxon>
        <taxon>Bacillati</taxon>
        <taxon>Actinomycetota</taxon>
        <taxon>Actinomycetes</taxon>
        <taxon>Micrococcales</taxon>
        <taxon>Microbacteriaceae</taxon>
        <taxon>Cryobacterium</taxon>
    </lineage>
</organism>
<feature type="transmembrane region" description="Helical" evidence="1">
    <location>
        <begin position="40"/>
        <end position="60"/>
    </location>
</feature>
<keyword evidence="1" id="KW-0472">Membrane</keyword>
<dbReference type="Proteomes" id="UP000298313">
    <property type="component" value="Unassembled WGS sequence"/>
</dbReference>
<name>A0A4R9B8V4_9MICO</name>
<gene>
    <name evidence="2" type="ORF">E3T48_09110</name>
</gene>
<evidence type="ECO:0008006" key="4">
    <source>
        <dbReference type="Google" id="ProtNLM"/>
    </source>
</evidence>
<dbReference type="EMBL" id="SOHH01000066">
    <property type="protein sequence ID" value="TFD76902.1"/>
    <property type="molecule type" value="Genomic_DNA"/>
</dbReference>